<name>A0A1Z3N411_BDEBC</name>
<accession>A0A1Z3N411</accession>
<sequence>MAVRALAVVDTEDWLPLHFGISGAEHADTQLFTEVPQSWRYPITATLAAWATRPILEQLS</sequence>
<gene>
    <name evidence="1" type="ORF">B9G79_00845</name>
</gene>
<evidence type="ECO:0000313" key="2">
    <source>
        <dbReference type="Proteomes" id="UP000197003"/>
    </source>
</evidence>
<dbReference type="EMBL" id="CP020946">
    <property type="protein sequence ID" value="ASD62212.1"/>
    <property type="molecule type" value="Genomic_DNA"/>
</dbReference>
<dbReference type="Proteomes" id="UP000197003">
    <property type="component" value="Chromosome"/>
</dbReference>
<protein>
    <submittedName>
        <fullName evidence="1">Uncharacterized protein</fullName>
    </submittedName>
</protein>
<organism evidence="1 2">
    <name type="scientific">Bdellovibrio bacteriovorus</name>
    <dbReference type="NCBI Taxonomy" id="959"/>
    <lineage>
        <taxon>Bacteria</taxon>
        <taxon>Pseudomonadati</taxon>
        <taxon>Bdellovibrionota</taxon>
        <taxon>Bdellovibrionia</taxon>
        <taxon>Bdellovibrionales</taxon>
        <taxon>Pseudobdellovibrionaceae</taxon>
        <taxon>Bdellovibrio</taxon>
    </lineage>
</organism>
<evidence type="ECO:0000313" key="1">
    <source>
        <dbReference type="EMBL" id="ASD62212.1"/>
    </source>
</evidence>
<reference evidence="1 2" key="1">
    <citation type="submission" date="2017-04" db="EMBL/GenBank/DDBJ databases">
        <title>Whole genome sequence of Bdellovibrio bacteriovorus strain SSB218315.</title>
        <authorList>
            <person name="Oyedara O."/>
            <person name="Rodriguez-Perez M.A."/>
        </authorList>
    </citation>
    <scope>NUCLEOTIDE SEQUENCE [LARGE SCALE GENOMIC DNA]</scope>
    <source>
        <strain evidence="1 2">SSB218315</strain>
    </source>
</reference>
<proteinExistence type="predicted"/>
<dbReference type="AlphaFoldDB" id="A0A1Z3N411"/>